<dbReference type="Gene3D" id="3.10.105.10">
    <property type="entry name" value="Dipeptide-binding Protein, Domain 3"/>
    <property type="match status" value="1"/>
</dbReference>
<dbReference type="AlphaFoldDB" id="A0A955LWX3"/>
<protein>
    <submittedName>
        <fullName evidence="1">Uncharacterized protein</fullName>
    </submittedName>
</protein>
<gene>
    <name evidence="1" type="ORF">KC573_04685</name>
</gene>
<reference evidence="1" key="1">
    <citation type="submission" date="2020-04" db="EMBL/GenBank/DDBJ databases">
        <authorList>
            <person name="Zhang T."/>
        </authorList>
    </citation>
    <scope>NUCLEOTIDE SEQUENCE</scope>
    <source>
        <strain evidence="1">HKST-UBA02</strain>
    </source>
</reference>
<name>A0A955LWX3_UNCKA</name>
<proteinExistence type="predicted"/>
<feature type="non-terminal residue" evidence="1">
    <location>
        <position position="1"/>
    </location>
</feature>
<organism evidence="1 2">
    <name type="scientific">candidate division WWE3 bacterium</name>
    <dbReference type="NCBI Taxonomy" id="2053526"/>
    <lineage>
        <taxon>Bacteria</taxon>
        <taxon>Katanobacteria</taxon>
    </lineage>
</organism>
<comment type="caution">
    <text evidence="1">The sequence shown here is derived from an EMBL/GenBank/DDBJ whole genome shotgun (WGS) entry which is preliminary data.</text>
</comment>
<sequence length="63" mass="7562">EEGRTTSSFDERKRIYTEFQQYFLEDYPAVFLTHPPVYIFSRQKIEGVEGELDMTLSDILRRL</sequence>
<evidence type="ECO:0000313" key="1">
    <source>
        <dbReference type="EMBL" id="MCA9398100.1"/>
    </source>
</evidence>
<dbReference type="SUPFAM" id="SSF53850">
    <property type="entry name" value="Periplasmic binding protein-like II"/>
    <property type="match status" value="1"/>
</dbReference>
<dbReference type="EMBL" id="JAGQKY010000292">
    <property type="protein sequence ID" value="MCA9398100.1"/>
    <property type="molecule type" value="Genomic_DNA"/>
</dbReference>
<dbReference type="Proteomes" id="UP000699691">
    <property type="component" value="Unassembled WGS sequence"/>
</dbReference>
<accession>A0A955LWX3</accession>
<dbReference type="Gene3D" id="3.40.190.10">
    <property type="entry name" value="Periplasmic binding protein-like II"/>
    <property type="match status" value="1"/>
</dbReference>
<reference evidence="1" key="2">
    <citation type="journal article" date="2021" name="Microbiome">
        <title>Successional dynamics and alternative stable states in a saline activated sludge microbial community over 9 years.</title>
        <authorList>
            <person name="Wang Y."/>
            <person name="Ye J."/>
            <person name="Ju F."/>
            <person name="Liu L."/>
            <person name="Boyd J.A."/>
            <person name="Deng Y."/>
            <person name="Parks D.H."/>
            <person name="Jiang X."/>
            <person name="Yin X."/>
            <person name="Woodcroft B.J."/>
            <person name="Tyson G.W."/>
            <person name="Hugenholtz P."/>
            <person name="Polz M.F."/>
            <person name="Zhang T."/>
        </authorList>
    </citation>
    <scope>NUCLEOTIDE SEQUENCE</scope>
    <source>
        <strain evidence="1">HKST-UBA02</strain>
    </source>
</reference>
<evidence type="ECO:0000313" key="2">
    <source>
        <dbReference type="Proteomes" id="UP000699691"/>
    </source>
</evidence>